<dbReference type="GO" id="GO:0033617">
    <property type="term" value="P:mitochondrial respiratory chain complex IV assembly"/>
    <property type="evidence" value="ECO:0007669"/>
    <property type="project" value="TreeGrafter"/>
</dbReference>
<organism evidence="8 9">
    <name type="scientific">Channa argus</name>
    <name type="common">Northern snakehead</name>
    <name type="synonym">Ophicephalus argus</name>
    <dbReference type="NCBI Taxonomy" id="215402"/>
    <lineage>
        <taxon>Eukaryota</taxon>
        <taxon>Metazoa</taxon>
        <taxon>Chordata</taxon>
        <taxon>Craniata</taxon>
        <taxon>Vertebrata</taxon>
        <taxon>Euteleostomi</taxon>
        <taxon>Actinopterygii</taxon>
        <taxon>Neopterygii</taxon>
        <taxon>Teleostei</taxon>
        <taxon>Neoteleostei</taxon>
        <taxon>Acanthomorphata</taxon>
        <taxon>Anabantaria</taxon>
        <taxon>Anabantiformes</taxon>
        <taxon>Channoidei</taxon>
        <taxon>Channidae</taxon>
        <taxon>Channa</taxon>
    </lineage>
</organism>
<sequence>MLSVGALLRPGLLQLSVRGLSSAVIHRKSAALTCSALESAAVFVHRSPVRTQSGGPGAGCDSGWYSGLADSAPIHLCEHFLVNVQQLSGLPWWLSIALATLSARTFITLPLAAYQLVIISKVEALQVEISELAKRLRYEVSVRARETGWRERESRFQFQRNLRRLVSQLYVRENCHPFKASLLVWIQLPLWVSMSLALRNLSLDQSALHGELAAGGTLWFPDLTSPDSTWILPLCVGLTNLIIMEVFSLQKLSPTRFQKMVLYLMRGFSVLLVPITATVPSSMALYWFTSSLVGLSHNLMLRSVLIHKILQLRTHRSETPYRDLLSAFLSKYCK</sequence>
<evidence type="ECO:0000256" key="2">
    <source>
        <dbReference type="ARBA" id="ARBA00022692"/>
    </source>
</evidence>
<evidence type="ECO:0000313" key="9">
    <source>
        <dbReference type="Proteomes" id="UP000503349"/>
    </source>
</evidence>
<comment type="subcellular location">
    <subcellularLocation>
        <location evidence="1 5">Membrane</location>
        <topology evidence="1 5">Multi-pass membrane protein</topology>
    </subcellularLocation>
</comment>
<dbReference type="Proteomes" id="UP000503349">
    <property type="component" value="Chromosome 9"/>
</dbReference>
<dbReference type="PANTHER" id="PTHR12428:SF65">
    <property type="entry name" value="CYTOCHROME C OXIDASE ASSEMBLY PROTEIN COX18, MITOCHONDRIAL"/>
    <property type="match status" value="1"/>
</dbReference>
<dbReference type="InterPro" id="IPR028055">
    <property type="entry name" value="YidC/Oxa/ALB_C"/>
</dbReference>
<comment type="similarity">
    <text evidence="5">Belongs to the OXA1/ALB3/YidC family.</text>
</comment>
<keyword evidence="4 6" id="KW-0472">Membrane</keyword>
<dbReference type="EMBL" id="CM015720">
    <property type="protein sequence ID" value="KAF3694305.1"/>
    <property type="molecule type" value="Genomic_DNA"/>
</dbReference>
<reference evidence="8 9" key="1">
    <citation type="submission" date="2019-02" db="EMBL/GenBank/DDBJ databases">
        <title>Opniocepnalus argus genome.</title>
        <authorList>
            <person name="Zhou C."/>
            <person name="Xiao S."/>
        </authorList>
    </citation>
    <scope>NUCLEOTIDE SEQUENCE [LARGE SCALE GENOMIC DNA]</scope>
    <source>
        <strain evidence="8">OARG1902GOOAL</strain>
        <tissue evidence="8">Muscle</tissue>
    </source>
</reference>
<keyword evidence="9" id="KW-1185">Reference proteome</keyword>
<keyword evidence="3 6" id="KW-1133">Transmembrane helix</keyword>
<dbReference type="GO" id="GO:0032979">
    <property type="term" value="P:protein insertion into mitochondrial inner membrane from matrix"/>
    <property type="evidence" value="ECO:0007669"/>
    <property type="project" value="TreeGrafter"/>
</dbReference>
<feature type="transmembrane region" description="Helical" evidence="6">
    <location>
        <begin position="285"/>
        <end position="306"/>
    </location>
</feature>
<evidence type="ECO:0000256" key="6">
    <source>
        <dbReference type="SAM" id="Phobius"/>
    </source>
</evidence>
<dbReference type="PANTHER" id="PTHR12428">
    <property type="entry name" value="OXA1"/>
    <property type="match status" value="1"/>
</dbReference>
<keyword evidence="2 5" id="KW-0812">Transmembrane</keyword>
<feature type="transmembrane region" description="Helical" evidence="6">
    <location>
        <begin position="230"/>
        <end position="249"/>
    </location>
</feature>
<protein>
    <submittedName>
        <fullName evidence="8">Mitochondrial inner membrane protein COX18</fullName>
    </submittedName>
</protein>
<dbReference type="GO" id="GO:0032977">
    <property type="term" value="F:membrane insertase activity"/>
    <property type="evidence" value="ECO:0007669"/>
    <property type="project" value="InterPro"/>
</dbReference>
<evidence type="ECO:0000256" key="1">
    <source>
        <dbReference type="ARBA" id="ARBA00004141"/>
    </source>
</evidence>
<feature type="domain" description="Membrane insertase YidC/Oxa/ALB C-terminal" evidence="7">
    <location>
        <begin position="92"/>
        <end position="301"/>
    </location>
</feature>
<dbReference type="Pfam" id="PF02096">
    <property type="entry name" value="60KD_IMP"/>
    <property type="match status" value="1"/>
</dbReference>
<accession>A0A6G1PVL0</accession>
<reference evidence="9" key="2">
    <citation type="submission" date="2019-02" db="EMBL/GenBank/DDBJ databases">
        <title>Opniocepnalus argus Var Kimnra genome.</title>
        <authorList>
            <person name="Zhou C."/>
            <person name="Xiao S."/>
        </authorList>
    </citation>
    <scope>NUCLEOTIDE SEQUENCE [LARGE SCALE GENOMIC DNA]</scope>
</reference>
<evidence type="ECO:0000313" key="8">
    <source>
        <dbReference type="EMBL" id="KAF3694305.1"/>
    </source>
</evidence>
<dbReference type="AlphaFoldDB" id="A0A6G1PVL0"/>
<feature type="transmembrane region" description="Helical" evidence="6">
    <location>
        <begin position="261"/>
        <end position="279"/>
    </location>
</feature>
<proteinExistence type="inferred from homology"/>
<dbReference type="GO" id="GO:0005743">
    <property type="term" value="C:mitochondrial inner membrane"/>
    <property type="evidence" value="ECO:0007669"/>
    <property type="project" value="TreeGrafter"/>
</dbReference>
<name>A0A6G1PVL0_CHAAH</name>
<dbReference type="InterPro" id="IPR001708">
    <property type="entry name" value="YidC/ALB3/OXA1/COX18"/>
</dbReference>
<evidence type="ECO:0000259" key="7">
    <source>
        <dbReference type="Pfam" id="PF02096"/>
    </source>
</evidence>
<evidence type="ECO:0000256" key="4">
    <source>
        <dbReference type="ARBA" id="ARBA00023136"/>
    </source>
</evidence>
<evidence type="ECO:0000256" key="5">
    <source>
        <dbReference type="RuleBase" id="RU003945"/>
    </source>
</evidence>
<evidence type="ECO:0000256" key="3">
    <source>
        <dbReference type="ARBA" id="ARBA00022989"/>
    </source>
</evidence>
<dbReference type="CDD" id="cd20069">
    <property type="entry name" value="5TM_Oxa1-like"/>
    <property type="match status" value="1"/>
</dbReference>
<gene>
    <name evidence="8" type="ORF">EXN66_Car009981</name>
</gene>